<proteinExistence type="predicted"/>
<dbReference type="RefSeq" id="WP_183416225.1">
    <property type="nucleotide sequence ID" value="NZ_JACHXA010000004.1"/>
</dbReference>
<dbReference type="InterPro" id="IPR015919">
    <property type="entry name" value="Cadherin-like_sf"/>
</dbReference>
<dbReference type="AlphaFoldDB" id="A0A839SRI4"/>
<dbReference type="SUPFAM" id="SSF49313">
    <property type="entry name" value="Cadherin-like"/>
    <property type="match status" value="1"/>
</dbReference>
<reference evidence="1 2" key="1">
    <citation type="submission" date="2020-08" db="EMBL/GenBank/DDBJ databases">
        <title>Genomic Encyclopedia of Type Strains, Phase III (KMG-III): the genomes of soil and plant-associated and newly described type strains.</title>
        <authorList>
            <person name="Whitman W."/>
        </authorList>
    </citation>
    <scope>NUCLEOTIDE SEQUENCE [LARGE SCALE GENOMIC DNA]</scope>
    <source>
        <strain evidence="1 2">CECT 8803</strain>
    </source>
</reference>
<organism evidence="1 2">
    <name type="scientific">Limibacillus halophilus</name>
    <dbReference type="NCBI Taxonomy" id="1579333"/>
    <lineage>
        <taxon>Bacteria</taxon>
        <taxon>Pseudomonadati</taxon>
        <taxon>Pseudomonadota</taxon>
        <taxon>Alphaproteobacteria</taxon>
        <taxon>Rhodospirillales</taxon>
        <taxon>Rhodovibrionaceae</taxon>
        <taxon>Limibacillus</taxon>
    </lineage>
</organism>
<dbReference type="GO" id="GO:0016020">
    <property type="term" value="C:membrane"/>
    <property type="evidence" value="ECO:0007669"/>
    <property type="project" value="InterPro"/>
</dbReference>
<gene>
    <name evidence="1" type="ORF">FHR98_001678</name>
</gene>
<dbReference type="EMBL" id="JACHXA010000004">
    <property type="protein sequence ID" value="MBB3065391.1"/>
    <property type="molecule type" value="Genomic_DNA"/>
</dbReference>
<dbReference type="Gene3D" id="2.60.40.10">
    <property type="entry name" value="Immunoglobulins"/>
    <property type="match status" value="1"/>
</dbReference>
<dbReference type="GO" id="GO:0005509">
    <property type="term" value="F:calcium ion binding"/>
    <property type="evidence" value="ECO:0007669"/>
    <property type="project" value="InterPro"/>
</dbReference>
<dbReference type="Proteomes" id="UP000581135">
    <property type="component" value="Unassembled WGS sequence"/>
</dbReference>
<evidence type="ECO:0000313" key="1">
    <source>
        <dbReference type="EMBL" id="MBB3065391.1"/>
    </source>
</evidence>
<name>A0A839SRI4_9PROT</name>
<sequence>MPRQTSGSIDMSGWFEDSAGDSFSLSMTSGPSWASVSGSTLNLSTPNVTGPKGASITENVTISATDQSGASSSITFAVQVNK</sequence>
<dbReference type="InterPro" id="IPR013783">
    <property type="entry name" value="Ig-like_fold"/>
</dbReference>
<protein>
    <submittedName>
        <fullName evidence="1">Uncharacterized protein</fullName>
    </submittedName>
</protein>
<comment type="caution">
    <text evidence="1">The sequence shown here is derived from an EMBL/GenBank/DDBJ whole genome shotgun (WGS) entry which is preliminary data.</text>
</comment>
<keyword evidence="2" id="KW-1185">Reference proteome</keyword>
<accession>A0A839SRI4</accession>
<evidence type="ECO:0000313" key="2">
    <source>
        <dbReference type="Proteomes" id="UP000581135"/>
    </source>
</evidence>